<organism evidence="3">
    <name type="scientific">freshwater metagenome</name>
    <dbReference type="NCBI Taxonomy" id="449393"/>
    <lineage>
        <taxon>unclassified sequences</taxon>
        <taxon>metagenomes</taxon>
        <taxon>ecological metagenomes</taxon>
    </lineage>
</organism>
<protein>
    <submittedName>
        <fullName evidence="3">Unannotated protein</fullName>
    </submittedName>
</protein>
<reference evidence="3" key="1">
    <citation type="submission" date="2020-05" db="EMBL/GenBank/DDBJ databases">
        <authorList>
            <person name="Chiriac C."/>
            <person name="Salcher M."/>
            <person name="Ghai R."/>
            <person name="Kavagutti S V."/>
        </authorList>
    </citation>
    <scope>NUCLEOTIDE SEQUENCE</scope>
</reference>
<keyword evidence="2" id="KW-0812">Transmembrane</keyword>
<name>A0A6J6G497_9ZZZZ</name>
<feature type="transmembrane region" description="Helical" evidence="2">
    <location>
        <begin position="423"/>
        <end position="443"/>
    </location>
</feature>
<feature type="compositionally biased region" description="Low complexity" evidence="1">
    <location>
        <begin position="373"/>
        <end position="382"/>
    </location>
</feature>
<feature type="region of interest" description="Disordered" evidence="1">
    <location>
        <begin position="301"/>
        <end position="326"/>
    </location>
</feature>
<dbReference type="AlphaFoldDB" id="A0A6J6G497"/>
<proteinExistence type="predicted"/>
<sequence>MKNIFNSSTWVNKIEDLEINRPKYFSALIACVFLFASFVVTVPRGASAATRPSVSLEQCANKNSTCDSNVNANQWQTGNLNTNNSTYAEGESVPYRAEFIHLTAGQSYQVTIEWDTTKAGIHATDYLASYDMTELTAFPCAGISCGPNSHDLPIGIDPHVTNEGVGQLAGQVLRAFGATFPTNGAAIPNTGNLCASASCSVPNNHGAYNLTGTYAGSSSTSIDIVFTANESTVVLSWGGHLAKKTDWGDGNSASAISGSEFHMRVLDFRCSNVDNCSAGSLDRSLKLDACDAACATTTTSTAAPTTTTSTSTSTSTTTTLESTTTTSTTLPVDVTTTTLVIFSETTVPQSSTTTSPAVTTTTAPAVTTTSVAGGSVSVSNTTPASPQGEGDNFQNNIPTITNTPSDTFDVLIPDGLPITGAQLSILLFAILMLLVTGGLFMKVSQVQVRRNMKDEDQ</sequence>
<keyword evidence="2" id="KW-0472">Membrane</keyword>
<evidence type="ECO:0000256" key="2">
    <source>
        <dbReference type="SAM" id="Phobius"/>
    </source>
</evidence>
<accession>A0A6J6G497</accession>
<feature type="region of interest" description="Disordered" evidence="1">
    <location>
        <begin position="373"/>
        <end position="398"/>
    </location>
</feature>
<dbReference type="EMBL" id="CAEZUL010000020">
    <property type="protein sequence ID" value="CAB4593815.1"/>
    <property type="molecule type" value="Genomic_DNA"/>
</dbReference>
<keyword evidence="2" id="KW-1133">Transmembrane helix</keyword>
<gene>
    <name evidence="3" type="ORF">UFOPK1808_00311</name>
</gene>
<evidence type="ECO:0000313" key="3">
    <source>
        <dbReference type="EMBL" id="CAB4593815.1"/>
    </source>
</evidence>
<evidence type="ECO:0000256" key="1">
    <source>
        <dbReference type="SAM" id="MobiDB-lite"/>
    </source>
</evidence>